<organism evidence="4 5">
    <name type="scientific">Trypanosoma rangeli SC58</name>
    <dbReference type="NCBI Taxonomy" id="429131"/>
    <lineage>
        <taxon>Eukaryota</taxon>
        <taxon>Discoba</taxon>
        <taxon>Euglenozoa</taxon>
        <taxon>Kinetoplastea</taxon>
        <taxon>Metakinetoplastina</taxon>
        <taxon>Trypanosomatida</taxon>
        <taxon>Trypanosomatidae</taxon>
        <taxon>Trypanosoma</taxon>
        <taxon>Herpetosoma</taxon>
    </lineage>
</organism>
<dbReference type="PROSITE" id="PS50086">
    <property type="entry name" value="TBC_RABGAP"/>
    <property type="match status" value="1"/>
</dbReference>
<dbReference type="GO" id="GO:0005096">
    <property type="term" value="F:GTPase activator activity"/>
    <property type="evidence" value="ECO:0007669"/>
    <property type="project" value="TreeGrafter"/>
</dbReference>
<dbReference type="VEuPathDB" id="TriTrypDB:TRSC58_06723"/>
<dbReference type="InterPro" id="IPR035969">
    <property type="entry name" value="Rab-GAP_TBC_sf"/>
</dbReference>
<proteinExistence type="predicted"/>
<feature type="region of interest" description="Disordered" evidence="1">
    <location>
        <begin position="355"/>
        <end position="380"/>
    </location>
</feature>
<protein>
    <submittedName>
        <fullName evidence="4">Uncharacterized protein</fullName>
    </submittedName>
</protein>
<feature type="region of interest" description="Disordered" evidence="1">
    <location>
        <begin position="1325"/>
        <end position="1366"/>
    </location>
</feature>
<accession>A0A061IUU6</accession>
<dbReference type="PANTHER" id="PTHR22957:SF168">
    <property type="entry name" value="TBC DOMAIN-CONTAINING PROTEIN KINASE-LIKE PROTEIN"/>
    <property type="match status" value="1"/>
</dbReference>
<keyword evidence="5" id="KW-1185">Reference proteome</keyword>
<name>A0A061IUU6_TRYRA</name>
<dbReference type="Gene3D" id="1.10.8.270">
    <property type="entry name" value="putative rabgap domain of human tbc1 domain family member 14 like domains"/>
    <property type="match status" value="1"/>
</dbReference>
<evidence type="ECO:0000313" key="5">
    <source>
        <dbReference type="Proteomes" id="UP000031737"/>
    </source>
</evidence>
<feature type="compositionally biased region" description="Basic and acidic residues" evidence="1">
    <location>
        <begin position="15"/>
        <end position="28"/>
    </location>
</feature>
<evidence type="ECO:0000259" key="3">
    <source>
        <dbReference type="PROSITE" id="PS50206"/>
    </source>
</evidence>
<feature type="domain" description="Rab-GAP TBC" evidence="2">
    <location>
        <begin position="951"/>
        <end position="1142"/>
    </location>
</feature>
<dbReference type="Proteomes" id="UP000031737">
    <property type="component" value="Unassembled WGS sequence"/>
</dbReference>
<dbReference type="PROSITE" id="PS50206">
    <property type="entry name" value="RHODANESE_3"/>
    <property type="match status" value="1"/>
</dbReference>
<dbReference type="Gene3D" id="1.10.472.80">
    <property type="entry name" value="Ypt/Rab-GAP domain of gyp1p, domain 3"/>
    <property type="match status" value="1"/>
</dbReference>
<dbReference type="InterPro" id="IPR000195">
    <property type="entry name" value="Rab-GAP-TBC_dom"/>
</dbReference>
<gene>
    <name evidence="4" type="ORF">TRSC58_06723</name>
</gene>
<evidence type="ECO:0000313" key="4">
    <source>
        <dbReference type="EMBL" id="ESL05621.1"/>
    </source>
</evidence>
<reference evidence="4 5" key="1">
    <citation type="submission" date="2013-07" db="EMBL/GenBank/DDBJ databases">
        <authorList>
            <person name="Stoco P.H."/>
            <person name="Wagner G."/>
            <person name="Gerber A."/>
            <person name="Zaha A."/>
            <person name="Thompson C."/>
            <person name="Bartholomeu D.C."/>
            <person name="Luckemeyer D.D."/>
            <person name="Bahia D."/>
            <person name="Loreto E."/>
            <person name="Prestes E.B."/>
            <person name="Lima F.M."/>
            <person name="Rodrigues-Luiz G."/>
            <person name="Vallejo G.A."/>
            <person name="Filho J.F."/>
            <person name="Monteiro K.M."/>
            <person name="Tyler K.M."/>
            <person name="de Almeida L.G."/>
            <person name="Ortiz M.F."/>
            <person name="Siervo M.A."/>
            <person name="de Moraes M.H."/>
            <person name="Cunha O.L."/>
            <person name="Mendonca-Neto R."/>
            <person name="Silva R."/>
            <person name="Teixeira S.M."/>
            <person name="Murta S.M."/>
            <person name="Sincero T.C."/>
            <person name="Mendes T.A."/>
            <person name="Urmenyi T.P."/>
            <person name="Silva V.G."/>
            <person name="da Rocha W.D."/>
            <person name="Andersson B."/>
            <person name="Romanha A.J."/>
            <person name="Steindel M."/>
            <person name="de Vasconcelos A.T."/>
            <person name="Grisard E.C."/>
        </authorList>
    </citation>
    <scope>NUCLEOTIDE SEQUENCE [LARGE SCALE GENOMIC DNA]</scope>
    <source>
        <strain evidence="4 5">SC58</strain>
    </source>
</reference>
<feature type="compositionally biased region" description="Basic and acidic residues" evidence="1">
    <location>
        <begin position="281"/>
        <end position="292"/>
    </location>
</feature>
<dbReference type="InterPro" id="IPR001763">
    <property type="entry name" value="Rhodanese-like_dom"/>
</dbReference>
<feature type="region of interest" description="Disordered" evidence="1">
    <location>
        <begin position="15"/>
        <end position="42"/>
    </location>
</feature>
<sequence length="1432" mass="157043">MMAFTDRTAFNLLTLDEKETPREEDSTDSRLSSRCRDNKHRRMGKHCGNDGISVFLLSTHHIPHALEPYAPTASVSARLVEQCLWNYRDTLFLAREYVHTTEAEGTQLRVHLLQLQKEAADGKRGTTDTPGSAASFSVEKQLWEIMLRDHITHPLLLSESLRYRQILQDMKHLARGVLVPIEILRHRNHWLLLQEDVQLNLASRLFHYRVVLRRSPPPMMVRRLWCDLWSLLGAAWRQRERLMGAYAEGIPPVDLDGDLSQLPPASSTLLLLRDAHHAKQQVDAKSGSHREGGLAGDARTPFGAERRGEGDDLAFGPLLPHRVGVTTSRHYAIRVPLFSFLRSLRVRVGKTAATTSTGRLNGSGRGKNTVPRSDSTLQQSSSLTHCAASTSCAEDATPPNVPFFDTTAEEVEACRVPYLSPEWFVRLRSRAKGDLHGWDGAAVLHSYSDDAWNIAVLALEFMLTGFPLAKSCCGHPDSSDTPTSSLFDDVVKLLVTFHGVPLEAAQNFLYAALHELSLLLRQNTPDASTMTSNGGGHAESAPLPQRLAQEWHSYLTRTYEGVDGDGTMVHGSNGEGSIFRDIVESGLQWTRRDRWKAFQAAHALFCSDAVEGGSAAGECGGGDGDAGITVDAAQRVLGGLASPLMPLHPTLCAAAARSGVGVEAFMKDQVAMASPPKPRSPSLWDVQTRLQFWRHSIEQHAMVAGGCRRDIEARRNIVFREFVYVVRRLLQRRLREPRLDVEKREEAAPVGPPRQSRCTTKASFTRGGNLSQSPVQHGLLRGLMERDALFAYRTNECCASDGTFPLPHGWGGDPQVEGEAEDDGPPSVFPFSQVFLPTEELLGLLHSDVVRLNAAFPAVSAARSALDTLVGPQWPAKSPVSQPFSPAASKAGWLKSAKRVMRPVDLNVAQQLAIIADLRCLLYGAPLERRALRMRRYLAEMRTAGASPYVLVPATLRGEVWGVLLQVPPETARGATYCALNTSCVSAFDRQLEVDIPRCHQYHPLLATTEGHERLRRVIKAWLLMNPGLAYWQGMDSVCAVLLAVSFTNEALVAAQLQQLTLHYIPHDAVASSPSGVQSMEERLHQFAVMLRYCDPRLAFHLLDEVECRPELFAISWFLALLAHGLPVGKVCLLWDFLFVYSEASPHCLTALCLAVLQQQRERLLGNDFSVCLSTLTRLRDVDVHLLLHDAALLLRSVPPAVALLSPHADEVRRCGILLVDAQTILQVFNSRLLRGAEDPAGTAWVLSGLFLVDLRTHREATAGPPQRGARVEERVVGALLFPLVAPPAHNKDTSATQPSRRLVAQQATELLLQLDNMAMAALPPSSATAPAAGPSSSAAELATETPPPPLPAVATGAEEPVDGPSSALRECAASPHVVLFTRSMTPGETTAAESLALELVRCGTPHVSILLGGFLELRREAPHLVFEVEED</sequence>
<dbReference type="OrthoDB" id="1668230at2759"/>
<dbReference type="FunFam" id="1.10.8.270:FF:000044">
    <property type="entry name" value="TBC Kinase homolog"/>
    <property type="match status" value="1"/>
</dbReference>
<comment type="caution">
    <text evidence="4">The sequence shown here is derived from an EMBL/GenBank/DDBJ whole genome shotgun (WGS) entry which is preliminary data.</text>
</comment>
<dbReference type="EMBL" id="AUPL01006723">
    <property type="protein sequence ID" value="ESL05621.1"/>
    <property type="molecule type" value="Genomic_DNA"/>
</dbReference>
<dbReference type="SUPFAM" id="SSF47923">
    <property type="entry name" value="Ypt/Rab-GAP domain of gyp1p"/>
    <property type="match status" value="2"/>
</dbReference>
<feature type="compositionally biased region" description="Low complexity" evidence="1">
    <location>
        <begin position="1325"/>
        <end position="1345"/>
    </location>
</feature>
<evidence type="ECO:0000256" key="1">
    <source>
        <dbReference type="SAM" id="MobiDB-lite"/>
    </source>
</evidence>
<dbReference type="Pfam" id="PF00566">
    <property type="entry name" value="RabGAP-TBC"/>
    <property type="match status" value="1"/>
</dbReference>
<feature type="compositionally biased region" description="Polar residues" evidence="1">
    <location>
        <begin position="756"/>
        <end position="767"/>
    </location>
</feature>
<feature type="domain" description="Rhodanese" evidence="3">
    <location>
        <begin position="1393"/>
        <end position="1427"/>
    </location>
</feature>
<feature type="region of interest" description="Disordered" evidence="1">
    <location>
        <begin position="281"/>
        <end position="302"/>
    </location>
</feature>
<feature type="region of interest" description="Disordered" evidence="1">
    <location>
        <begin position="741"/>
        <end position="767"/>
    </location>
</feature>
<evidence type="ECO:0000259" key="2">
    <source>
        <dbReference type="PROSITE" id="PS50086"/>
    </source>
</evidence>
<dbReference type="PANTHER" id="PTHR22957">
    <property type="entry name" value="TBC1 DOMAIN FAMILY MEMBER GTPASE-ACTIVATING PROTEIN"/>
    <property type="match status" value="1"/>
</dbReference>
<dbReference type="SMART" id="SM00164">
    <property type="entry name" value="TBC"/>
    <property type="match status" value="1"/>
</dbReference>